<evidence type="ECO:0000313" key="2">
    <source>
        <dbReference type="Proteomes" id="UP001059597"/>
    </source>
</evidence>
<reference evidence="1" key="1">
    <citation type="submission" date="2022-06" db="EMBL/GenBank/DDBJ databases">
        <title>Complete genome sequence of Streptomyces nigrescens HEK616.</title>
        <authorList>
            <person name="Asamizu S."/>
            <person name="Onaka H."/>
        </authorList>
    </citation>
    <scope>NUCLEOTIDE SEQUENCE</scope>
    <source>
        <strain evidence="1">HEK616</strain>
    </source>
</reference>
<protein>
    <submittedName>
        <fullName evidence="1">Uncharacterized protein</fullName>
    </submittedName>
</protein>
<organism evidence="1 2">
    <name type="scientific">Streptomyces nigrescens</name>
    <dbReference type="NCBI Taxonomy" id="1920"/>
    <lineage>
        <taxon>Bacteria</taxon>
        <taxon>Bacillati</taxon>
        <taxon>Actinomycetota</taxon>
        <taxon>Actinomycetes</taxon>
        <taxon>Kitasatosporales</taxon>
        <taxon>Streptomycetaceae</taxon>
        <taxon>Streptomyces</taxon>
    </lineage>
</organism>
<accession>A0ABM7ZNI6</accession>
<keyword evidence="2" id="KW-1185">Reference proteome</keyword>
<gene>
    <name evidence="1" type="ORF">HEK616_14430</name>
</gene>
<sequence length="82" mass="8216">MVKATPAAVSATVAGVPTDFLDFFANVFVPLRAAGGLWGRWVPRVGPVRCGPAATGRQLGLVGCRVSSTAGSDGSLPSSADS</sequence>
<dbReference type="EMBL" id="AP026073">
    <property type="protein sequence ID" value="BDM67956.1"/>
    <property type="molecule type" value="Genomic_DNA"/>
</dbReference>
<proteinExistence type="predicted"/>
<dbReference type="Proteomes" id="UP001059597">
    <property type="component" value="Chromosome"/>
</dbReference>
<name>A0ABM7ZNI6_STRNI</name>
<evidence type="ECO:0000313" key="1">
    <source>
        <dbReference type="EMBL" id="BDM67956.1"/>
    </source>
</evidence>